<dbReference type="GO" id="GO:0005794">
    <property type="term" value="C:Golgi apparatus"/>
    <property type="evidence" value="ECO:0007669"/>
    <property type="project" value="UniProtKB-SubCell"/>
</dbReference>
<dbReference type="PANTHER" id="PTHR21470:SF2">
    <property type="entry name" value="RAB6-INTERACTING GOLGIN"/>
    <property type="match status" value="1"/>
</dbReference>
<comment type="caution">
    <text evidence="10">The sequence shown here is derived from an EMBL/GenBank/DDBJ whole genome shotgun (WGS) entry which is preliminary data.</text>
</comment>
<keyword evidence="7 8" id="KW-0175">Coiled coil</keyword>
<keyword evidence="5" id="KW-0963">Cytoplasm</keyword>
<dbReference type="InterPro" id="IPR007033">
    <property type="entry name" value="GORAB"/>
</dbReference>
<accession>A0AAV4T0Z8</accession>
<gene>
    <name evidence="10" type="primary">Gorab</name>
    <name evidence="10" type="ORF">CEXT_272191</name>
</gene>
<dbReference type="Proteomes" id="UP001054945">
    <property type="component" value="Unassembled WGS sequence"/>
</dbReference>
<keyword evidence="11" id="KW-1185">Reference proteome</keyword>
<sequence>MASEKWAGFTDEDIERIKTHPTNRKGKKETTGPLKIKDINTKTLKHEAFLSELSKEDTSYSDVDLNKSSLQLKNTSKPEELQIPNGVLDNAVNSNSLSSENIVPNILEDSSKSNESLNKNFEEKIYENETTITDKKMQTQAEARKLATITQELNRLDSILSADVSILRDYIEEASLEFTKAEKRYLKAEKEFIEAKLNLYEKMQRKEQLTEHLCAVIEQNENRKANKLVELMKQLEMETIIEDYEIHDTQPILSKFCHLNDETYHCCQTLKPTQKAPTHENESKSIISEGETQNENSIKNESCGSEK</sequence>
<evidence type="ECO:0000256" key="4">
    <source>
        <dbReference type="ARBA" id="ARBA00014130"/>
    </source>
</evidence>
<feature type="region of interest" description="Disordered" evidence="9">
    <location>
        <begin position="273"/>
        <end position="307"/>
    </location>
</feature>
<evidence type="ECO:0000256" key="6">
    <source>
        <dbReference type="ARBA" id="ARBA00023034"/>
    </source>
</evidence>
<evidence type="ECO:0000256" key="9">
    <source>
        <dbReference type="SAM" id="MobiDB-lite"/>
    </source>
</evidence>
<dbReference type="Pfam" id="PF04949">
    <property type="entry name" value="Transcrip_act"/>
    <property type="match status" value="1"/>
</dbReference>
<reference evidence="10 11" key="1">
    <citation type="submission" date="2021-06" db="EMBL/GenBank/DDBJ databases">
        <title>Caerostris extrusa draft genome.</title>
        <authorList>
            <person name="Kono N."/>
            <person name="Arakawa K."/>
        </authorList>
    </citation>
    <scope>NUCLEOTIDE SEQUENCE [LARGE SCALE GENOMIC DNA]</scope>
</reference>
<feature type="compositionally biased region" description="Polar residues" evidence="9">
    <location>
        <begin position="284"/>
        <end position="307"/>
    </location>
</feature>
<organism evidence="10 11">
    <name type="scientific">Caerostris extrusa</name>
    <name type="common">Bark spider</name>
    <name type="synonym">Caerostris bankana</name>
    <dbReference type="NCBI Taxonomy" id="172846"/>
    <lineage>
        <taxon>Eukaryota</taxon>
        <taxon>Metazoa</taxon>
        <taxon>Ecdysozoa</taxon>
        <taxon>Arthropoda</taxon>
        <taxon>Chelicerata</taxon>
        <taxon>Arachnida</taxon>
        <taxon>Araneae</taxon>
        <taxon>Araneomorphae</taxon>
        <taxon>Entelegynae</taxon>
        <taxon>Araneoidea</taxon>
        <taxon>Araneidae</taxon>
        <taxon>Caerostris</taxon>
    </lineage>
</organism>
<evidence type="ECO:0000256" key="5">
    <source>
        <dbReference type="ARBA" id="ARBA00022490"/>
    </source>
</evidence>
<evidence type="ECO:0000256" key="3">
    <source>
        <dbReference type="ARBA" id="ARBA00005599"/>
    </source>
</evidence>
<evidence type="ECO:0000256" key="8">
    <source>
        <dbReference type="SAM" id="Coils"/>
    </source>
</evidence>
<comment type="subcellular location">
    <subcellularLocation>
        <location evidence="1">Cytoplasm</location>
    </subcellularLocation>
    <subcellularLocation>
        <location evidence="2">Golgi apparatus</location>
    </subcellularLocation>
</comment>
<comment type="similarity">
    <text evidence="3">Belongs to the GORAB family.</text>
</comment>
<dbReference type="PANTHER" id="PTHR21470">
    <property type="entry name" value="RAB6-INTERACTING PROTEIN GORAB"/>
    <property type="match status" value="1"/>
</dbReference>
<feature type="coiled-coil region" evidence="8">
    <location>
        <begin position="171"/>
        <end position="238"/>
    </location>
</feature>
<keyword evidence="6" id="KW-0333">Golgi apparatus</keyword>
<evidence type="ECO:0000256" key="1">
    <source>
        <dbReference type="ARBA" id="ARBA00004496"/>
    </source>
</evidence>
<evidence type="ECO:0000313" key="11">
    <source>
        <dbReference type="Proteomes" id="UP001054945"/>
    </source>
</evidence>
<dbReference type="GO" id="GO:1905515">
    <property type="term" value="P:non-motile cilium assembly"/>
    <property type="evidence" value="ECO:0007669"/>
    <property type="project" value="TreeGrafter"/>
</dbReference>
<evidence type="ECO:0000256" key="2">
    <source>
        <dbReference type="ARBA" id="ARBA00004555"/>
    </source>
</evidence>
<name>A0AAV4T0Z8_CAEEX</name>
<dbReference type="AlphaFoldDB" id="A0AAV4T0Z8"/>
<proteinExistence type="inferred from homology"/>
<evidence type="ECO:0000256" key="7">
    <source>
        <dbReference type="ARBA" id="ARBA00023054"/>
    </source>
</evidence>
<feature type="region of interest" description="Disordered" evidence="9">
    <location>
        <begin position="1"/>
        <end position="34"/>
    </location>
</feature>
<evidence type="ECO:0000313" key="10">
    <source>
        <dbReference type="EMBL" id="GIY38507.1"/>
    </source>
</evidence>
<dbReference type="EMBL" id="BPLR01010314">
    <property type="protein sequence ID" value="GIY38507.1"/>
    <property type="molecule type" value="Genomic_DNA"/>
</dbReference>
<protein>
    <recommendedName>
        <fullName evidence="4">RAB6-interacting golgin</fullName>
    </recommendedName>
</protein>